<evidence type="ECO:0000313" key="11">
    <source>
        <dbReference type="Proteomes" id="UP001529510"/>
    </source>
</evidence>
<dbReference type="PANTHER" id="PTHR32546:SF7">
    <property type="entry name" value="G-PROTEIN COUPLED RECEPTOR 179-RELATED"/>
    <property type="match status" value="1"/>
</dbReference>
<evidence type="ECO:0000256" key="7">
    <source>
        <dbReference type="ARBA" id="ARBA00023224"/>
    </source>
</evidence>
<comment type="caution">
    <text evidence="10">The sequence shown here is derived from an EMBL/GenBank/DDBJ whole genome shotgun (WGS) entry which is preliminary data.</text>
</comment>
<name>A0ABD0Q707_CIRMR</name>
<evidence type="ECO:0000256" key="9">
    <source>
        <dbReference type="SAM" id="SignalP"/>
    </source>
</evidence>
<evidence type="ECO:0000256" key="2">
    <source>
        <dbReference type="ARBA" id="ARBA00007242"/>
    </source>
</evidence>
<feature type="chain" id="PRO_5044851675" evidence="9">
    <location>
        <begin position="21"/>
        <end position="298"/>
    </location>
</feature>
<keyword evidence="5" id="KW-0675">Receptor</keyword>
<accession>A0ABD0Q707</accession>
<dbReference type="InterPro" id="IPR043458">
    <property type="entry name" value="GPR158/179"/>
</dbReference>
<gene>
    <name evidence="10" type="ORF">M9458_023849</name>
</gene>
<feature type="signal peptide" evidence="9">
    <location>
        <begin position="1"/>
        <end position="20"/>
    </location>
</feature>
<feature type="non-terminal residue" evidence="10">
    <location>
        <position position="298"/>
    </location>
</feature>
<sequence length="298" mass="32435">MGPSAGLLPLLLLLPSLLSAQLTTVSELKDTSSLEFTPTPCLTDPNTIAGKTSSSSALPTSPPPVKVSTEENRSAAESYLYTGDSSSLAASTCTRSFQLPVRLGSPPRDLLPLLHQAIASLTSAANFLNLIFQASELRETSVREDIEWYHALVRAMLEGDRPGLVRRAFLTFDADPTIQQPQLVLRASKGTTQDILLQDLTSAWTGFRPPAPDQSWFDTFKSSSPPLHALSKRVLLNDLSTLDTPKWARGDSYVINSSGVQWGEAPFLECVDGRFLPGWLLSLSMPFYGLKPDLSPEF</sequence>
<evidence type="ECO:0000256" key="4">
    <source>
        <dbReference type="ARBA" id="ARBA00023040"/>
    </source>
</evidence>
<comment type="subcellular location">
    <subcellularLocation>
        <location evidence="1">Cell membrane</location>
        <topology evidence="1">Multi-pass membrane protein</topology>
    </subcellularLocation>
</comment>
<keyword evidence="3" id="KW-0472">Membrane</keyword>
<dbReference type="PANTHER" id="PTHR32546">
    <property type="entry name" value="G-PROTEIN COUPLED RECEPTOR 158-RELATED"/>
    <property type="match status" value="1"/>
</dbReference>
<reference evidence="10 11" key="1">
    <citation type="submission" date="2024-05" db="EMBL/GenBank/DDBJ databases">
        <title>Genome sequencing and assembly of Indian major carp, Cirrhinus mrigala (Hamilton, 1822).</title>
        <authorList>
            <person name="Mohindra V."/>
            <person name="Chowdhury L.M."/>
            <person name="Lal K."/>
            <person name="Jena J.K."/>
        </authorList>
    </citation>
    <scope>NUCLEOTIDE SEQUENCE [LARGE SCALE GENOMIC DNA]</scope>
    <source>
        <strain evidence="10">CM1030</strain>
        <tissue evidence="10">Blood</tissue>
    </source>
</reference>
<evidence type="ECO:0000256" key="8">
    <source>
        <dbReference type="SAM" id="MobiDB-lite"/>
    </source>
</evidence>
<comment type="similarity">
    <text evidence="2">Belongs to the G-protein coupled receptor 3 family.</text>
</comment>
<evidence type="ECO:0000256" key="5">
    <source>
        <dbReference type="ARBA" id="ARBA00023170"/>
    </source>
</evidence>
<dbReference type="Proteomes" id="UP001529510">
    <property type="component" value="Unassembled WGS sequence"/>
</dbReference>
<evidence type="ECO:0000256" key="6">
    <source>
        <dbReference type="ARBA" id="ARBA00023180"/>
    </source>
</evidence>
<dbReference type="GO" id="GO:0005886">
    <property type="term" value="C:plasma membrane"/>
    <property type="evidence" value="ECO:0007669"/>
    <property type="project" value="UniProtKB-SubCell"/>
</dbReference>
<keyword evidence="4" id="KW-0297">G-protein coupled receptor</keyword>
<evidence type="ECO:0000256" key="1">
    <source>
        <dbReference type="ARBA" id="ARBA00004651"/>
    </source>
</evidence>
<keyword evidence="7" id="KW-0807">Transducer</keyword>
<keyword evidence="3" id="KW-1003">Cell membrane</keyword>
<keyword evidence="9" id="KW-0732">Signal</keyword>
<evidence type="ECO:0000313" key="10">
    <source>
        <dbReference type="EMBL" id="KAL0181443.1"/>
    </source>
</evidence>
<proteinExistence type="inferred from homology"/>
<dbReference type="EMBL" id="JAMKFB020000011">
    <property type="protein sequence ID" value="KAL0181443.1"/>
    <property type="molecule type" value="Genomic_DNA"/>
</dbReference>
<organism evidence="10 11">
    <name type="scientific">Cirrhinus mrigala</name>
    <name type="common">Mrigala</name>
    <dbReference type="NCBI Taxonomy" id="683832"/>
    <lineage>
        <taxon>Eukaryota</taxon>
        <taxon>Metazoa</taxon>
        <taxon>Chordata</taxon>
        <taxon>Craniata</taxon>
        <taxon>Vertebrata</taxon>
        <taxon>Euteleostomi</taxon>
        <taxon>Actinopterygii</taxon>
        <taxon>Neopterygii</taxon>
        <taxon>Teleostei</taxon>
        <taxon>Ostariophysi</taxon>
        <taxon>Cypriniformes</taxon>
        <taxon>Cyprinidae</taxon>
        <taxon>Labeoninae</taxon>
        <taxon>Labeonini</taxon>
        <taxon>Cirrhinus</taxon>
    </lineage>
</organism>
<feature type="region of interest" description="Disordered" evidence="8">
    <location>
        <begin position="34"/>
        <end position="71"/>
    </location>
</feature>
<dbReference type="AlphaFoldDB" id="A0ABD0Q707"/>
<protein>
    <submittedName>
        <fullName evidence="10">Uncharacterized protein</fullName>
    </submittedName>
</protein>
<evidence type="ECO:0000256" key="3">
    <source>
        <dbReference type="ARBA" id="ARBA00022475"/>
    </source>
</evidence>
<keyword evidence="6" id="KW-0325">Glycoprotein</keyword>
<dbReference type="GO" id="GO:0004930">
    <property type="term" value="F:G protein-coupled receptor activity"/>
    <property type="evidence" value="ECO:0007669"/>
    <property type="project" value="UniProtKB-KW"/>
</dbReference>
<keyword evidence="11" id="KW-1185">Reference proteome</keyword>